<name>A0A433Q1M3_9FUNG</name>
<dbReference type="Proteomes" id="UP000274822">
    <property type="component" value="Unassembled WGS sequence"/>
</dbReference>
<dbReference type="EMBL" id="RBNJ01018819">
    <property type="protein sequence ID" value="RUS23713.1"/>
    <property type="molecule type" value="Genomic_DNA"/>
</dbReference>
<feature type="region of interest" description="Disordered" evidence="1">
    <location>
        <begin position="78"/>
        <end position="132"/>
    </location>
</feature>
<feature type="non-terminal residue" evidence="3">
    <location>
        <position position="1"/>
    </location>
</feature>
<dbReference type="Pfam" id="PF00169">
    <property type="entry name" value="PH"/>
    <property type="match status" value="1"/>
</dbReference>
<gene>
    <name evidence="3" type="ORF">BC938DRAFT_474730</name>
</gene>
<keyword evidence="4" id="KW-1185">Reference proteome</keyword>
<feature type="compositionally biased region" description="Low complexity" evidence="1">
    <location>
        <begin position="99"/>
        <end position="113"/>
    </location>
</feature>
<dbReference type="InterPro" id="IPR011993">
    <property type="entry name" value="PH-like_dom_sf"/>
</dbReference>
<dbReference type="Gene3D" id="2.30.29.30">
    <property type="entry name" value="Pleckstrin-homology domain (PH domain)/Phosphotyrosine-binding domain (PTB)"/>
    <property type="match status" value="1"/>
</dbReference>
<evidence type="ECO:0000313" key="3">
    <source>
        <dbReference type="EMBL" id="RUS23713.1"/>
    </source>
</evidence>
<evidence type="ECO:0000313" key="4">
    <source>
        <dbReference type="Proteomes" id="UP000274822"/>
    </source>
</evidence>
<proteinExistence type="predicted"/>
<accession>A0A433Q1M3</accession>
<sequence>SSLITRLHPSTHQEYAAHKVIPLAKIVDSLEIEPVSRSKLHCFKIVIPKRSYILSADTLSDLEGWLNALSVAVRRAKKSEHEDGSFADENEDGETRSEALVAAGQEAAAIAGADETPRGDSELGPAVVRSQA</sequence>
<organism evidence="3 4">
    <name type="scientific">Jimgerdemannia flammicorona</name>
    <dbReference type="NCBI Taxonomy" id="994334"/>
    <lineage>
        <taxon>Eukaryota</taxon>
        <taxon>Fungi</taxon>
        <taxon>Fungi incertae sedis</taxon>
        <taxon>Mucoromycota</taxon>
        <taxon>Mucoromycotina</taxon>
        <taxon>Endogonomycetes</taxon>
        <taxon>Endogonales</taxon>
        <taxon>Endogonaceae</taxon>
        <taxon>Jimgerdemannia</taxon>
    </lineage>
</organism>
<comment type="caution">
    <text evidence="3">The sequence shown here is derived from an EMBL/GenBank/DDBJ whole genome shotgun (WGS) entry which is preliminary data.</text>
</comment>
<dbReference type="InterPro" id="IPR001849">
    <property type="entry name" value="PH_domain"/>
</dbReference>
<dbReference type="SUPFAM" id="SSF50729">
    <property type="entry name" value="PH domain-like"/>
    <property type="match status" value="1"/>
</dbReference>
<reference evidence="3 4" key="1">
    <citation type="journal article" date="2018" name="New Phytol.">
        <title>Phylogenomics of Endogonaceae and evolution of mycorrhizas within Mucoromycota.</title>
        <authorList>
            <person name="Chang Y."/>
            <person name="Desiro A."/>
            <person name="Na H."/>
            <person name="Sandor L."/>
            <person name="Lipzen A."/>
            <person name="Clum A."/>
            <person name="Barry K."/>
            <person name="Grigoriev I.V."/>
            <person name="Martin F.M."/>
            <person name="Stajich J.E."/>
            <person name="Smith M.E."/>
            <person name="Bonito G."/>
            <person name="Spatafora J.W."/>
        </authorList>
    </citation>
    <scope>NUCLEOTIDE SEQUENCE [LARGE SCALE GENOMIC DNA]</scope>
    <source>
        <strain evidence="3 4">AD002</strain>
    </source>
</reference>
<evidence type="ECO:0000256" key="1">
    <source>
        <dbReference type="SAM" id="MobiDB-lite"/>
    </source>
</evidence>
<evidence type="ECO:0000259" key="2">
    <source>
        <dbReference type="PROSITE" id="PS50003"/>
    </source>
</evidence>
<dbReference type="AlphaFoldDB" id="A0A433Q1M3"/>
<dbReference type="PROSITE" id="PS50003">
    <property type="entry name" value="PH_DOMAIN"/>
    <property type="match status" value="1"/>
</dbReference>
<feature type="domain" description="PH" evidence="2">
    <location>
        <begin position="1"/>
        <end position="74"/>
    </location>
</feature>
<protein>
    <recommendedName>
        <fullName evidence="2">PH domain-containing protein</fullName>
    </recommendedName>
</protein>